<dbReference type="OrthoDB" id="2105912at2759"/>
<evidence type="ECO:0000256" key="1">
    <source>
        <dbReference type="ARBA" id="ARBA00004141"/>
    </source>
</evidence>
<evidence type="ECO:0000256" key="3">
    <source>
        <dbReference type="SAM" id="Phobius"/>
    </source>
</evidence>
<dbReference type="Proteomes" id="UP000298061">
    <property type="component" value="Unassembled WGS sequence"/>
</dbReference>
<feature type="compositionally biased region" description="Basic and acidic residues" evidence="2">
    <location>
        <begin position="418"/>
        <end position="440"/>
    </location>
</feature>
<dbReference type="Gene3D" id="1.20.1250.20">
    <property type="entry name" value="MFS general substrate transporter like domains"/>
    <property type="match status" value="1"/>
</dbReference>
<reference evidence="5 6" key="1">
    <citation type="submission" date="2019-02" db="EMBL/GenBank/DDBJ databases">
        <title>Genome sequencing of the rare red list fungi Hericium alpestre (H. flagellum).</title>
        <authorList>
            <person name="Buettner E."/>
            <person name="Kellner H."/>
        </authorList>
    </citation>
    <scope>NUCLEOTIDE SEQUENCE [LARGE SCALE GENOMIC DNA]</scope>
    <source>
        <strain evidence="5 6">DSM 108284</strain>
    </source>
</reference>
<gene>
    <name evidence="5" type="ORF">EWM64_g5633</name>
</gene>
<feature type="transmembrane region" description="Helical" evidence="3">
    <location>
        <begin position="59"/>
        <end position="76"/>
    </location>
</feature>
<feature type="domain" description="Major facilitator superfamily (MFS) profile" evidence="4">
    <location>
        <begin position="1"/>
        <end position="374"/>
    </location>
</feature>
<comment type="subcellular location">
    <subcellularLocation>
        <location evidence="1">Membrane</location>
        <topology evidence="1">Multi-pass membrane protein</topology>
    </subcellularLocation>
</comment>
<dbReference type="PANTHER" id="PTHR42910:SF1">
    <property type="entry name" value="MAJOR FACILITATOR SUPERFAMILY (MFS) PROFILE DOMAIN-CONTAINING PROTEIN"/>
    <property type="match status" value="1"/>
</dbReference>
<proteinExistence type="predicted"/>
<dbReference type="InterPro" id="IPR036259">
    <property type="entry name" value="MFS_trans_sf"/>
</dbReference>
<evidence type="ECO:0000313" key="6">
    <source>
        <dbReference type="Proteomes" id="UP000298061"/>
    </source>
</evidence>
<dbReference type="Pfam" id="PF07690">
    <property type="entry name" value="MFS_1"/>
    <property type="match status" value="1"/>
</dbReference>
<accession>A0A4Y9ZUA0</accession>
<evidence type="ECO:0000259" key="4">
    <source>
        <dbReference type="PROSITE" id="PS50850"/>
    </source>
</evidence>
<dbReference type="SUPFAM" id="SSF103473">
    <property type="entry name" value="MFS general substrate transporter"/>
    <property type="match status" value="1"/>
</dbReference>
<keyword evidence="6" id="KW-1185">Reference proteome</keyword>
<keyword evidence="3" id="KW-0812">Transmembrane</keyword>
<sequence>MLPDKLWPIFTTANLCSLAGSFHVDYSEVSNIPTLLQGGYATGLLLLTPLGDLVPRRPLLLSLSFIAAGLTIGLSITKSLVAFEVLSFLVGVFSVSGQILLPFAADLAPPERRATAISIVISGLLLGVLIARVFSGIIAEFATWRVVYYLAIGMQYLVLFLLWVMLPDYPAKNVGLSYFDILRSMAKLAFTEPELIQASLITVASSACFTTFWVTLTFLLGGPLYNFSTLAIGLFGLIGIGGVCMAPIVGRVIDRVIPWYATLFSTLMLLATLAIYTGAAGENVAAVVIVTIGIDVFRQMQQTSLTAAVLAIDESARSRINAVIILAFFIGTVMGTPVGSRVFLEHGWRAAGGLMLAWVGWQLAMLFLRGPHVGRYTWVGWSGGMEWRKDVVKARKERWHQQDENGTTEDAEEVNVEQDGKLDERKSEDVTKAKDPSSVV</sequence>
<feature type="transmembrane region" description="Helical" evidence="3">
    <location>
        <begin position="350"/>
        <end position="368"/>
    </location>
</feature>
<feature type="transmembrane region" description="Helical" evidence="3">
    <location>
        <begin position="322"/>
        <end position="344"/>
    </location>
</feature>
<keyword evidence="3" id="KW-1133">Transmembrane helix</keyword>
<feature type="transmembrane region" description="Helical" evidence="3">
    <location>
        <begin position="83"/>
        <end position="104"/>
    </location>
</feature>
<dbReference type="PROSITE" id="PS50850">
    <property type="entry name" value="MFS"/>
    <property type="match status" value="1"/>
</dbReference>
<feature type="transmembrane region" description="Helical" evidence="3">
    <location>
        <begin position="256"/>
        <end position="276"/>
    </location>
</feature>
<dbReference type="GO" id="GO:0022857">
    <property type="term" value="F:transmembrane transporter activity"/>
    <property type="evidence" value="ECO:0007669"/>
    <property type="project" value="InterPro"/>
</dbReference>
<evidence type="ECO:0000256" key="2">
    <source>
        <dbReference type="SAM" id="MobiDB-lite"/>
    </source>
</evidence>
<name>A0A4Y9ZUA0_9AGAM</name>
<dbReference type="CDD" id="cd17324">
    <property type="entry name" value="MFS_NepI_like"/>
    <property type="match status" value="1"/>
</dbReference>
<dbReference type="InterPro" id="IPR020846">
    <property type="entry name" value="MFS_dom"/>
</dbReference>
<dbReference type="AlphaFoldDB" id="A0A4Y9ZUA0"/>
<protein>
    <recommendedName>
        <fullName evidence="4">Major facilitator superfamily (MFS) profile domain-containing protein</fullName>
    </recommendedName>
</protein>
<feature type="region of interest" description="Disordered" evidence="2">
    <location>
        <begin position="398"/>
        <end position="440"/>
    </location>
</feature>
<dbReference type="PANTHER" id="PTHR42910">
    <property type="entry name" value="TRANSPORTER SCO4007-RELATED"/>
    <property type="match status" value="1"/>
</dbReference>
<feature type="transmembrane region" description="Helical" evidence="3">
    <location>
        <begin position="116"/>
        <end position="134"/>
    </location>
</feature>
<organism evidence="5 6">
    <name type="scientific">Hericium alpestre</name>
    <dbReference type="NCBI Taxonomy" id="135208"/>
    <lineage>
        <taxon>Eukaryota</taxon>
        <taxon>Fungi</taxon>
        <taxon>Dikarya</taxon>
        <taxon>Basidiomycota</taxon>
        <taxon>Agaricomycotina</taxon>
        <taxon>Agaricomycetes</taxon>
        <taxon>Russulales</taxon>
        <taxon>Hericiaceae</taxon>
        <taxon>Hericium</taxon>
    </lineage>
</organism>
<dbReference type="InterPro" id="IPR011701">
    <property type="entry name" value="MFS"/>
</dbReference>
<keyword evidence="3" id="KW-0472">Membrane</keyword>
<dbReference type="GO" id="GO:0016020">
    <property type="term" value="C:membrane"/>
    <property type="evidence" value="ECO:0007669"/>
    <property type="project" value="UniProtKB-SubCell"/>
</dbReference>
<dbReference type="STRING" id="135208.A0A4Y9ZUA0"/>
<feature type="transmembrane region" description="Helical" evidence="3">
    <location>
        <begin position="195"/>
        <end position="220"/>
    </location>
</feature>
<evidence type="ECO:0000313" key="5">
    <source>
        <dbReference type="EMBL" id="TFY78382.1"/>
    </source>
</evidence>
<feature type="transmembrane region" description="Helical" evidence="3">
    <location>
        <begin position="146"/>
        <end position="166"/>
    </location>
</feature>
<dbReference type="EMBL" id="SFCI01000692">
    <property type="protein sequence ID" value="TFY78382.1"/>
    <property type="molecule type" value="Genomic_DNA"/>
</dbReference>
<feature type="transmembrane region" description="Helical" evidence="3">
    <location>
        <begin position="227"/>
        <end position="250"/>
    </location>
</feature>
<feature type="compositionally biased region" description="Acidic residues" evidence="2">
    <location>
        <begin position="406"/>
        <end position="416"/>
    </location>
</feature>
<comment type="caution">
    <text evidence="5">The sequence shown here is derived from an EMBL/GenBank/DDBJ whole genome shotgun (WGS) entry which is preliminary data.</text>
</comment>